<dbReference type="InterPro" id="IPR016201">
    <property type="entry name" value="PSI"/>
</dbReference>
<evidence type="ECO:0000256" key="6">
    <source>
        <dbReference type="ARBA" id="ARBA00023136"/>
    </source>
</evidence>
<evidence type="ECO:0000313" key="15">
    <source>
        <dbReference type="RefSeq" id="XP_021330924.1"/>
    </source>
</evidence>
<dbReference type="SUPFAM" id="SSF101912">
    <property type="entry name" value="Sema domain"/>
    <property type="match status" value="1"/>
</dbReference>
<dbReference type="InterPro" id="IPR031148">
    <property type="entry name" value="Plexin"/>
</dbReference>
<dbReference type="Pfam" id="PF01437">
    <property type="entry name" value="PSI"/>
    <property type="match status" value="1"/>
</dbReference>
<evidence type="ECO:0000313" key="14">
    <source>
        <dbReference type="RefSeq" id="XP_009298598.1"/>
    </source>
</evidence>
<protein>
    <submittedName>
        <fullName evidence="14 15">Plexin-C1</fullName>
    </submittedName>
</protein>
<dbReference type="RefSeq" id="XP_009298598.1">
    <property type="nucleotide sequence ID" value="XM_009300323.3"/>
</dbReference>
<dbReference type="InterPro" id="IPR001627">
    <property type="entry name" value="Semap_dom"/>
</dbReference>
<evidence type="ECO:0000313" key="16">
    <source>
        <dbReference type="ZFIN" id="ZDB-GENE-030131-1620"/>
    </source>
</evidence>
<evidence type="ECO:0000256" key="2">
    <source>
        <dbReference type="ARBA" id="ARBA00010297"/>
    </source>
</evidence>
<dbReference type="Gene3D" id="2.130.10.10">
    <property type="entry name" value="YVTN repeat-like/Quinoprotein amine dehydrogenase"/>
    <property type="match status" value="1"/>
</dbReference>
<feature type="signal peptide" evidence="11">
    <location>
        <begin position="1"/>
        <end position="17"/>
    </location>
</feature>
<dbReference type="GO" id="GO:0007162">
    <property type="term" value="P:negative regulation of cell adhesion"/>
    <property type="evidence" value="ECO:0000318"/>
    <property type="project" value="GO_Central"/>
</dbReference>
<dbReference type="GO" id="GO:0007416">
    <property type="term" value="P:synapse assembly"/>
    <property type="evidence" value="ECO:0000318"/>
    <property type="project" value="GO_Central"/>
</dbReference>
<evidence type="ECO:0000256" key="1">
    <source>
        <dbReference type="ARBA" id="ARBA00004167"/>
    </source>
</evidence>
<feature type="transmembrane region" description="Helical" evidence="10">
    <location>
        <begin position="854"/>
        <end position="875"/>
    </location>
</feature>
<proteinExistence type="inferred from homology"/>
<dbReference type="PANTHER" id="PTHR22625">
    <property type="entry name" value="PLEXIN"/>
    <property type="match status" value="1"/>
</dbReference>
<evidence type="ECO:0000313" key="13">
    <source>
        <dbReference type="Proteomes" id="UP000000437"/>
    </source>
</evidence>
<evidence type="ECO:0000256" key="9">
    <source>
        <dbReference type="PROSITE-ProRule" id="PRU00352"/>
    </source>
</evidence>
<accession>A0A8M3ARP5</accession>
<reference evidence="14" key="2">
    <citation type="submission" date="2023-09" db="UniProtKB">
        <authorList>
            <consortium name="RefSeq"/>
        </authorList>
    </citation>
    <scope>IDENTIFICATION</scope>
    <source>
        <strain evidence="14 15">Tuebingen</strain>
    </source>
</reference>
<dbReference type="GO" id="GO:0050772">
    <property type="term" value="P:positive regulation of axonogenesis"/>
    <property type="evidence" value="ECO:0000318"/>
    <property type="project" value="GO_Central"/>
</dbReference>
<comment type="subcellular location">
    <subcellularLocation>
        <location evidence="1">Membrane</location>
        <topology evidence="1">Single-pass membrane protein</topology>
    </subcellularLocation>
</comment>
<dbReference type="InterPro" id="IPR036352">
    <property type="entry name" value="Semap_dom_sf"/>
</dbReference>
<dbReference type="InterPro" id="IPR013783">
    <property type="entry name" value="Ig-like_fold"/>
</dbReference>
<keyword evidence="4 11" id="KW-0732">Signal</keyword>
<dbReference type="Gene3D" id="3.10.20.90">
    <property type="entry name" value="Phosphatidylinositol 3-kinase Catalytic Subunit, Chain A, domain 1"/>
    <property type="match status" value="1"/>
</dbReference>
<dbReference type="SMART" id="SM00423">
    <property type="entry name" value="PSI"/>
    <property type="match status" value="2"/>
</dbReference>
<dbReference type="InterPro" id="IPR002909">
    <property type="entry name" value="IPT_dom"/>
</dbReference>
<dbReference type="Pfam" id="PF20170">
    <property type="entry name" value="Plexin_RBD"/>
    <property type="match status" value="1"/>
</dbReference>
<keyword evidence="3 10" id="KW-0812">Transmembrane</keyword>
<dbReference type="CDD" id="cd00102">
    <property type="entry name" value="IPT"/>
    <property type="match status" value="1"/>
</dbReference>
<dbReference type="Proteomes" id="UP000000437">
    <property type="component" value="Chromosome 4"/>
</dbReference>
<dbReference type="OrthoDB" id="384877at2759"/>
<dbReference type="GO" id="GO:0071526">
    <property type="term" value="P:semaphorin-plexin signaling pathway"/>
    <property type="evidence" value="ECO:0000318"/>
    <property type="project" value="GO_Central"/>
</dbReference>
<dbReference type="GO" id="GO:0008360">
    <property type="term" value="P:regulation of cell shape"/>
    <property type="evidence" value="ECO:0000318"/>
    <property type="project" value="GO_Central"/>
</dbReference>
<dbReference type="Pfam" id="PF01833">
    <property type="entry name" value="TIG"/>
    <property type="match status" value="1"/>
</dbReference>
<dbReference type="FunFam" id="3.10.20.90:FF:000429">
    <property type="entry name" value="Plexin C1"/>
    <property type="match status" value="1"/>
</dbReference>
<dbReference type="CDD" id="cd12789">
    <property type="entry name" value="RasGAP_plexin_C1"/>
    <property type="match status" value="1"/>
</dbReference>
<dbReference type="AlphaFoldDB" id="A0A8M3ARP5"/>
<feature type="chain" id="PRO_5044692906" evidence="11">
    <location>
        <begin position="18"/>
        <end position="1480"/>
    </location>
</feature>
<dbReference type="SUPFAM" id="SSF103575">
    <property type="entry name" value="Plexin repeat"/>
    <property type="match status" value="1"/>
</dbReference>
<dbReference type="InterPro" id="IPR008936">
    <property type="entry name" value="Rho_GTPase_activation_prot"/>
</dbReference>
<dbReference type="InterPro" id="IPR015943">
    <property type="entry name" value="WD40/YVTN_repeat-like_dom_sf"/>
</dbReference>
<dbReference type="GO" id="GO:0007411">
    <property type="term" value="P:axon guidance"/>
    <property type="evidence" value="ECO:0007669"/>
    <property type="project" value="UniProtKB-ARBA"/>
</dbReference>
<evidence type="ECO:0000256" key="8">
    <source>
        <dbReference type="ARBA" id="ARBA00023180"/>
    </source>
</evidence>
<dbReference type="InterPro" id="IPR046800">
    <property type="entry name" value="Plexin_RBD"/>
</dbReference>
<evidence type="ECO:0000256" key="7">
    <source>
        <dbReference type="ARBA" id="ARBA00023157"/>
    </source>
</evidence>
<dbReference type="AGR" id="ZFIN:ZDB-GENE-030131-1620"/>
<evidence type="ECO:0000256" key="11">
    <source>
        <dbReference type="SAM" id="SignalP"/>
    </source>
</evidence>
<evidence type="ECO:0000256" key="10">
    <source>
        <dbReference type="SAM" id="Phobius"/>
    </source>
</evidence>
<dbReference type="Pfam" id="PF08337">
    <property type="entry name" value="Plexin_cytopl"/>
    <property type="match status" value="1"/>
</dbReference>
<dbReference type="InterPro" id="IPR002165">
    <property type="entry name" value="Plexin_repeat"/>
</dbReference>
<organism evidence="14">
    <name type="scientific">Danio rerio</name>
    <name type="common">Zebrafish</name>
    <name type="synonym">Brachydanio rerio</name>
    <dbReference type="NCBI Taxonomy" id="7955"/>
    <lineage>
        <taxon>Eukaryota</taxon>
        <taxon>Metazoa</taxon>
        <taxon>Chordata</taxon>
        <taxon>Craniata</taxon>
        <taxon>Vertebrata</taxon>
        <taxon>Euteleostomi</taxon>
        <taxon>Actinopterygii</taxon>
        <taxon>Neopterygii</taxon>
        <taxon>Teleostei</taxon>
        <taxon>Ostariophysi</taxon>
        <taxon>Cypriniformes</taxon>
        <taxon>Danionidae</taxon>
        <taxon>Danioninae</taxon>
        <taxon>Danio</taxon>
    </lineage>
</organism>
<name>A0A8M3ARP5_DANRE</name>
<dbReference type="Gene3D" id="3.30.1680.10">
    <property type="entry name" value="ligand-binding face of the semaphorins, domain 2"/>
    <property type="match status" value="1"/>
</dbReference>
<keyword evidence="8" id="KW-0325">Glycoprotein</keyword>
<keyword evidence="6 10" id="KW-0472">Membrane</keyword>
<dbReference type="PANTHER" id="PTHR22625:SF4">
    <property type="entry name" value="PLEXIN-C1"/>
    <property type="match status" value="1"/>
</dbReference>
<dbReference type="PROSITE" id="PS51004">
    <property type="entry name" value="SEMA"/>
    <property type="match status" value="1"/>
</dbReference>
<evidence type="ECO:0000259" key="12">
    <source>
        <dbReference type="PROSITE" id="PS51004"/>
    </source>
</evidence>
<dbReference type="Gene3D" id="2.60.40.10">
    <property type="entry name" value="Immunoglobulins"/>
    <property type="match status" value="1"/>
</dbReference>
<dbReference type="GeneID" id="562273"/>
<keyword evidence="5 10" id="KW-1133">Transmembrane helix</keyword>
<dbReference type="GO" id="GO:0002116">
    <property type="term" value="C:semaphorin receptor complex"/>
    <property type="evidence" value="ECO:0000318"/>
    <property type="project" value="GO_Central"/>
</dbReference>
<dbReference type="GO" id="GO:0005886">
    <property type="term" value="C:plasma membrane"/>
    <property type="evidence" value="ECO:0000318"/>
    <property type="project" value="GO_Central"/>
</dbReference>
<reference evidence="13" key="1">
    <citation type="journal article" date="2013" name="Nature">
        <title>The zebrafish reference genome sequence and its relationship to the human genome.</title>
        <authorList>
            <consortium name="Genome Reference Consortium Zebrafish"/>
            <person name="Howe K."/>
            <person name="Clark M.D."/>
            <person name="Torroja C.F."/>
            <person name="Torrance J."/>
            <person name="Berthelot C."/>
            <person name="Muffato M."/>
            <person name="Collins J.E."/>
            <person name="Humphray S."/>
            <person name="McLaren K."/>
            <person name="Matthews L."/>
            <person name="McLaren S."/>
            <person name="Sealy I."/>
            <person name="Caccamo M."/>
            <person name="Churcher C."/>
            <person name="Scott C."/>
            <person name="Barrett J.C."/>
            <person name="Koch R."/>
            <person name="Rauch G.J."/>
            <person name="White S."/>
            <person name="Chow W."/>
            <person name="Kilian B."/>
            <person name="Quintais L.T."/>
            <person name="Guerra-Assuncao J.A."/>
            <person name="Zhou Y."/>
            <person name="Gu Y."/>
            <person name="Yen J."/>
            <person name="Vogel J.H."/>
            <person name="Eyre T."/>
            <person name="Redmond S."/>
            <person name="Banerjee R."/>
            <person name="Chi J."/>
            <person name="Fu B."/>
            <person name="Langley E."/>
            <person name="Maguire S.F."/>
            <person name="Laird G.K."/>
            <person name="Lloyd D."/>
            <person name="Kenyon E."/>
            <person name="Donaldson S."/>
            <person name="Sehra H."/>
            <person name="Almeida-King J."/>
            <person name="Loveland J."/>
            <person name="Trevanion S."/>
            <person name="Jones M."/>
            <person name="Quail M."/>
            <person name="Willey D."/>
            <person name="Hunt A."/>
            <person name="Burton J."/>
            <person name="Sims S."/>
            <person name="McLay K."/>
            <person name="Plumb B."/>
            <person name="Davis J."/>
            <person name="Clee C."/>
            <person name="Oliver K."/>
            <person name="Clark R."/>
            <person name="Riddle C."/>
            <person name="Elliot D."/>
            <person name="Eliott D."/>
            <person name="Threadgold G."/>
            <person name="Harden G."/>
            <person name="Ware D."/>
            <person name="Begum S."/>
            <person name="Mortimore B."/>
            <person name="Mortimer B."/>
            <person name="Kerry G."/>
            <person name="Heath P."/>
            <person name="Phillimore B."/>
            <person name="Tracey A."/>
            <person name="Corby N."/>
            <person name="Dunn M."/>
            <person name="Johnson C."/>
            <person name="Wood J."/>
            <person name="Clark S."/>
            <person name="Pelan S."/>
            <person name="Griffiths G."/>
            <person name="Smith M."/>
            <person name="Glithero R."/>
            <person name="Howden P."/>
            <person name="Barker N."/>
            <person name="Lloyd C."/>
            <person name="Stevens C."/>
            <person name="Harley J."/>
            <person name="Holt K."/>
            <person name="Panagiotidis G."/>
            <person name="Lovell J."/>
            <person name="Beasley H."/>
            <person name="Henderson C."/>
            <person name="Gordon D."/>
            <person name="Auger K."/>
            <person name="Wright D."/>
            <person name="Collins J."/>
            <person name="Raisen C."/>
            <person name="Dyer L."/>
            <person name="Leung K."/>
            <person name="Robertson L."/>
            <person name="Ambridge K."/>
            <person name="Leongamornlert D."/>
            <person name="McGuire S."/>
            <person name="Gilderthorp R."/>
            <person name="Griffiths C."/>
            <person name="Manthravadi D."/>
            <person name="Nichol S."/>
            <person name="Barker G."/>
            <person name="Whitehead S."/>
            <person name="Kay M."/>
            <person name="Brown J."/>
            <person name="Murnane C."/>
            <person name="Gray E."/>
            <person name="Humphries M."/>
            <person name="Sycamore N."/>
            <person name="Barker D."/>
            <person name="Saunders D."/>
            <person name="Wallis J."/>
            <person name="Babbage A."/>
            <person name="Hammond S."/>
            <person name="Mashreghi-Mohammadi M."/>
            <person name="Barr L."/>
            <person name="Martin S."/>
            <person name="Wray P."/>
            <person name="Ellington A."/>
            <person name="Matthews N."/>
            <person name="Ellwood M."/>
            <person name="Woodmansey R."/>
            <person name="Clark G."/>
            <person name="Cooper J."/>
            <person name="Cooper J."/>
            <person name="Tromans A."/>
            <person name="Grafham D."/>
            <person name="Skuce C."/>
            <person name="Pandian R."/>
            <person name="Andrews R."/>
            <person name="Harrison E."/>
            <person name="Kimberley A."/>
            <person name="Garnett J."/>
            <person name="Fosker N."/>
            <person name="Hall R."/>
            <person name="Garner P."/>
            <person name="Kelly D."/>
            <person name="Bird C."/>
            <person name="Palmer S."/>
            <person name="Gehring I."/>
            <person name="Berger A."/>
            <person name="Dooley C.M."/>
            <person name="Ersan-Urun Z."/>
            <person name="Eser C."/>
            <person name="Geiger H."/>
            <person name="Geisler M."/>
            <person name="Karotki L."/>
            <person name="Kirn A."/>
            <person name="Konantz J."/>
            <person name="Konantz M."/>
            <person name="Oberlander M."/>
            <person name="Rudolph-Geiger S."/>
            <person name="Teucke M."/>
            <person name="Lanz C."/>
            <person name="Raddatz G."/>
            <person name="Osoegawa K."/>
            <person name="Zhu B."/>
            <person name="Rapp A."/>
            <person name="Widaa S."/>
            <person name="Langford C."/>
            <person name="Yang F."/>
            <person name="Schuster S.C."/>
            <person name="Carter N.P."/>
            <person name="Harrow J."/>
            <person name="Ning Z."/>
            <person name="Herrero J."/>
            <person name="Searle S.M."/>
            <person name="Enright A."/>
            <person name="Geisler R."/>
            <person name="Plasterk R.H."/>
            <person name="Lee C."/>
            <person name="Westerfield M."/>
            <person name="de Jong P.J."/>
            <person name="Zon L.I."/>
            <person name="Postlethwait J.H."/>
            <person name="Nusslein-Volhard C."/>
            <person name="Hubbard T.J."/>
            <person name="Roest Crollius H."/>
            <person name="Rogers J."/>
            <person name="Stemple D.L."/>
        </authorList>
    </citation>
    <scope>NUCLEOTIDE SEQUENCE [LARGE SCALE GENOMIC DNA]</scope>
</reference>
<comment type="caution">
    <text evidence="9">Lacks conserved residue(s) required for the propagation of feature annotation.</text>
</comment>
<dbReference type="GO" id="GO:0017154">
    <property type="term" value="F:semaphorin receptor activity"/>
    <property type="evidence" value="ECO:0000318"/>
    <property type="project" value="GO_Central"/>
</dbReference>
<feature type="domain" description="Sema" evidence="12">
    <location>
        <begin position="1"/>
        <end position="391"/>
    </location>
</feature>
<evidence type="ECO:0000256" key="4">
    <source>
        <dbReference type="ARBA" id="ARBA00022729"/>
    </source>
</evidence>
<dbReference type="ZFIN" id="ZDB-GENE-030131-1620">
    <property type="gene designation" value="plxnc1"/>
</dbReference>
<dbReference type="CTD" id="10154"/>
<keyword evidence="7" id="KW-1015">Disulfide bond</keyword>
<dbReference type="InterPro" id="IPR013548">
    <property type="entry name" value="Plexin_cytoplasmic_RasGAP_dom"/>
</dbReference>
<dbReference type="SUPFAM" id="SSF48350">
    <property type="entry name" value="GTPase activation domain, GAP"/>
    <property type="match status" value="1"/>
</dbReference>
<dbReference type="RefSeq" id="XP_021330924.1">
    <property type="nucleotide sequence ID" value="XM_021475249.2"/>
</dbReference>
<comment type="similarity">
    <text evidence="2">Belongs to the plexin family.</text>
</comment>
<dbReference type="Gene3D" id="1.10.506.10">
    <property type="entry name" value="GTPase Activation - p120gap, domain 1"/>
    <property type="match status" value="1"/>
</dbReference>
<evidence type="ECO:0000256" key="5">
    <source>
        <dbReference type="ARBA" id="ARBA00022989"/>
    </source>
</evidence>
<sequence length="1480" mass="166967">MRGYLLGVIVFLKYCICDDVVDFGEDIKDFVVGTSKLFVLTENRLYQMRHDLSEEKKKKDINNSTHPINILVPFDNNGTLITCGTYEHGYCEVLDINDITNSIYFESKLFMGPKETEKSIAFIASTSSSRYLLVGKKLDQSTSQSPVVTLRNTVQTQFGGIFSYSEEGSDPAIQTTARDVEFVDGFQRASSLDLYLFLNTKTDSEWKVHVLRMDGSKSKKSEIFRSLKSAVIKCCSDKARPVLVSSAVIPSEKTVIWAGVFSAQDQQDPENTALALYDISRIQGRVKEFCTQGEKTCSSESDLQPLSVVFKSSSMSSVAAVRNGSWIVLFMGNSDGQLIKLVLDENYTPSCPTVLYKSDDERAVFPRMHFDPVDSKYIYIALRKQIRRVSVVRCAKYNTLKDCRSALDPLCGWCVNTQRCSTHDECSNSSWVSIPKDSLQTELLSFQVAQKPSTQITLHLALSLESTGNPAFSCVFSSGSVNLCNGSDLTAVFPNCSCTFSNQLPNTGVSATVTVEDQKITKMLILTNCSSITDNSPNVSYTQCVQCISSGCHWSSSSKRCGWTQGREPQLNIQDACKDLLSEYKEPEILSLEPHKVSFNGRNNVLLRGRNLDSVTKIRIQGDLGCIAKESPVFDPSSDTLVFNIPPSESKGTVKMCVVTPDNRCHGNSIITYSSQPRCTGVQPRNSWRSGGRKIHVQGTNMEYVESVIVQPSNIFLKSQYDASSRDMWFYSHRIEGSDHFTLSLMVGNSTEACDHDFSYEPDPVFTGFTTLQVANDLQVNIQKKADKLNLNISEVKVAGLHGDKGYQCVVERIESNAVICKIKAGPGALDSLNISIGHFYVKQTFESPSGMKYFSILVVLIVIIILGAVVGVIVHRKSQKQMSKKMNDQLELMESNIRRDIRQGFVDLQTEKSDLIDNVGAIPFLDYKHFASRIFFPEAGTLTAVMIRDIGEDSEQTTVDEKCLAFAELIRDKQFLSCFVHALEEQKNFSIKDKCTVASLLTLALHGDLLYLTEIMEDLLQSLMDQSSNANPKLLLRRTESIVEKLLTNWMSICLYGFLRESVGQPLFLLVSALTQQISKGPVDSVTEKALYTLSEDWLLCQAQDFEPLKLKVVFAVGTGEEISESLEVIALTCDTIQQVKEKILQTFQRKFGFRYTQQIRDIEIEYEKEGKFVMLQEVDDTSEIRGHVTMLNTLKHYQVGDGACIKVITPKIHAPLKTQNSVKDDKNFSIKYFHLVDPDIDTDLSNHPEKKALKIKEMYLIKLLSTKVAVHSFVENLFKSIWGLPNNKAPLAVKYFFDFLDEQAERKKITDPDVLHIWKTNSLPLRFWVNILKNPDFVFSDMEKSPHLDGCLSVIAQAFMDSFSLTDTHLDKHSPTNKLLYGKDIPQYKQEVKSYYKLVKDQTSISSQELKTFLQEESKKHQNEFNESAALRELYKYMQRYFTEIFQKLEQTDAPSNLKENMHRVKELFDNMKRSGWN</sequence>
<dbReference type="GO" id="GO:0030334">
    <property type="term" value="P:regulation of cell migration"/>
    <property type="evidence" value="ECO:0000318"/>
    <property type="project" value="GO_Central"/>
</dbReference>
<dbReference type="KEGG" id="dre:562273"/>
<evidence type="ECO:0000256" key="3">
    <source>
        <dbReference type="ARBA" id="ARBA00022692"/>
    </source>
</evidence>
<keyword evidence="13" id="KW-1185">Reference proteome</keyword>
<dbReference type="SMART" id="SM00630">
    <property type="entry name" value="Sema"/>
    <property type="match status" value="1"/>
</dbReference>
<gene>
    <name evidence="14 15 16" type="primary">plxnc1</name>
</gene>